<dbReference type="InterPro" id="IPR000422">
    <property type="entry name" value="DHBP_synthase_RibB"/>
</dbReference>
<gene>
    <name evidence="6" type="ORF">GCM10023214_57750</name>
</gene>
<dbReference type="InterPro" id="IPR017945">
    <property type="entry name" value="DHBP_synth_RibB-like_a/b_dom"/>
</dbReference>
<sequence length="216" mass="22227">MTRAVVDNPAKARCDRAGRAVSAIGRGSPVVVIDDVAGRSDGVLVFAAECATPALVAFAVRHGSGFVCVALLPEDCLRLRIPRMPCLDEDAGGPAYRVTVDAVGTGTGISAASRARTIAALAASGSGPEDFIRPGHVMPVRACPGGVLDRPTSVEAGMDLTRLAGRRPAAALTAVVSDDRPAEMAGPAELARFARAHGLVLVSTTDLVVYRRRTGC</sequence>
<proteinExistence type="predicted"/>
<dbReference type="Proteomes" id="UP001500192">
    <property type="component" value="Unassembled WGS sequence"/>
</dbReference>
<accession>A0ABP8VDR1</accession>
<dbReference type="Gene3D" id="3.90.870.10">
    <property type="entry name" value="DHBP synthase"/>
    <property type="match status" value="1"/>
</dbReference>
<organism evidence="6 7">
    <name type="scientific">Amycolatopsis dongchuanensis</name>
    <dbReference type="NCBI Taxonomy" id="1070866"/>
    <lineage>
        <taxon>Bacteria</taxon>
        <taxon>Bacillati</taxon>
        <taxon>Actinomycetota</taxon>
        <taxon>Actinomycetes</taxon>
        <taxon>Pseudonocardiales</taxon>
        <taxon>Pseudonocardiaceae</taxon>
        <taxon>Amycolatopsis</taxon>
    </lineage>
</organism>
<dbReference type="EMBL" id="BAABIB010000113">
    <property type="protein sequence ID" value="GAA4658661.1"/>
    <property type="molecule type" value="Genomic_DNA"/>
</dbReference>
<keyword evidence="7" id="KW-1185">Reference proteome</keyword>
<dbReference type="PANTHER" id="PTHR21327:SF18">
    <property type="entry name" value="3,4-DIHYDROXY-2-BUTANONE 4-PHOSPHATE SYNTHASE"/>
    <property type="match status" value="1"/>
</dbReference>
<evidence type="ECO:0000256" key="3">
    <source>
        <dbReference type="ARBA" id="ARBA00012153"/>
    </source>
</evidence>
<dbReference type="EC" id="4.1.99.12" evidence="3"/>
<name>A0ABP8VDR1_9PSEU</name>
<evidence type="ECO:0000256" key="5">
    <source>
        <dbReference type="ARBA" id="ARBA00022723"/>
    </source>
</evidence>
<dbReference type="RefSeq" id="WP_346055523.1">
    <property type="nucleotide sequence ID" value="NZ_BAABIB010000113.1"/>
</dbReference>
<evidence type="ECO:0000313" key="7">
    <source>
        <dbReference type="Proteomes" id="UP001500192"/>
    </source>
</evidence>
<keyword evidence="4" id="KW-0686">Riboflavin biosynthesis</keyword>
<protein>
    <recommendedName>
        <fullName evidence="3">3,4-dihydroxy-2-butanone-4-phosphate synthase</fullName>
        <ecNumber evidence="3">4.1.99.12</ecNumber>
    </recommendedName>
</protein>
<evidence type="ECO:0000313" key="6">
    <source>
        <dbReference type="EMBL" id="GAA4658661.1"/>
    </source>
</evidence>
<comment type="caution">
    <text evidence="6">The sequence shown here is derived from an EMBL/GenBank/DDBJ whole genome shotgun (WGS) entry which is preliminary data.</text>
</comment>
<keyword evidence="5" id="KW-0479">Metal-binding</keyword>
<evidence type="ECO:0000256" key="2">
    <source>
        <dbReference type="ARBA" id="ARBA00004904"/>
    </source>
</evidence>
<comment type="function">
    <text evidence="1">Catalyzes the conversion of D-ribulose 5-phosphate to formate and 3,4-dihydroxy-2-butanone 4-phosphate.</text>
</comment>
<dbReference type="Pfam" id="PF00926">
    <property type="entry name" value="DHBP_synthase"/>
    <property type="match status" value="1"/>
</dbReference>
<comment type="pathway">
    <text evidence="2">Cofactor biosynthesis; riboflavin biosynthesis; 2-hydroxy-3-oxobutyl phosphate from D-ribulose 5-phosphate: step 1/1.</text>
</comment>
<evidence type="ECO:0000256" key="1">
    <source>
        <dbReference type="ARBA" id="ARBA00002284"/>
    </source>
</evidence>
<dbReference type="PANTHER" id="PTHR21327">
    <property type="entry name" value="GTP CYCLOHYDROLASE II-RELATED"/>
    <property type="match status" value="1"/>
</dbReference>
<reference evidence="7" key="1">
    <citation type="journal article" date="2019" name="Int. J. Syst. Evol. Microbiol.">
        <title>The Global Catalogue of Microorganisms (GCM) 10K type strain sequencing project: providing services to taxonomists for standard genome sequencing and annotation.</title>
        <authorList>
            <consortium name="The Broad Institute Genomics Platform"/>
            <consortium name="The Broad Institute Genome Sequencing Center for Infectious Disease"/>
            <person name="Wu L."/>
            <person name="Ma J."/>
        </authorList>
    </citation>
    <scope>NUCLEOTIDE SEQUENCE [LARGE SCALE GENOMIC DNA]</scope>
    <source>
        <strain evidence="7">JCM 18054</strain>
    </source>
</reference>
<evidence type="ECO:0000256" key="4">
    <source>
        <dbReference type="ARBA" id="ARBA00022619"/>
    </source>
</evidence>
<dbReference type="SUPFAM" id="SSF55821">
    <property type="entry name" value="YrdC/RibB"/>
    <property type="match status" value="1"/>
</dbReference>